<evidence type="ECO:0000313" key="1">
    <source>
        <dbReference type="EMBL" id="KRG54094.1"/>
    </source>
</evidence>
<dbReference type="EMBL" id="LDJG01000036">
    <property type="protein sequence ID" value="KRG54094.1"/>
    <property type="molecule type" value="Genomic_DNA"/>
</dbReference>
<keyword evidence="2" id="KW-1185">Reference proteome</keyword>
<protein>
    <submittedName>
        <fullName evidence="1">Uncharacterized protein</fullName>
    </submittedName>
</protein>
<reference evidence="1 2" key="1">
    <citation type="submission" date="2015-05" db="EMBL/GenBank/DDBJ databases">
        <title>Genome sequencing and analysis of members of genus Stenotrophomonas.</title>
        <authorList>
            <person name="Patil P.P."/>
            <person name="Midha S."/>
            <person name="Patil P.B."/>
        </authorList>
    </citation>
    <scope>NUCLEOTIDE SEQUENCE [LARGE SCALE GENOMIC DNA]</scope>
    <source>
        <strain evidence="1 2">DSM 12575</strain>
    </source>
</reference>
<proteinExistence type="predicted"/>
<sequence>MGRDNRRNQVKRCIAIARDICREQGHQRIPAEFWAEYFAVAAKDDFHSGRQGGGRGHENWTPDFEFLTQPKTMLKLFERVESEEAG</sequence>
<accession>A0ABR5NFP5</accession>
<name>A0ABR5NFP5_9GAMM</name>
<gene>
    <name evidence="1" type="ORF">ABB22_16900</name>
</gene>
<dbReference type="Proteomes" id="UP000050902">
    <property type="component" value="Unassembled WGS sequence"/>
</dbReference>
<comment type="caution">
    <text evidence="1">The sequence shown here is derived from an EMBL/GenBank/DDBJ whole genome shotgun (WGS) entry which is preliminary data.</text>
</comment>
<organism evidence="1 2">
    <name type="scientific">Stenotrophomonas nitritireducens</name>
    <dbReference type="NCBI Taxonomy" id="83617"/>
    <lineage>
        <taxon>Bacteria</taxon>
        <taxon>Pseudomonadati</taxon>
        <taxon>Pseudomonadota</taxon>
        <taxon>Gammaproteobacteria</taxon>
        <taxon>Lysobacterales</taxon>
        <taxon>Lysobacteraceae</taxon>
        <taxon>Stenotrophomonas</taxon>
    </lineage>
</organism>
<evidence type="ECO:0000313" key="2">
    <source>
        <dbReference type="Proteomes" id="UP000050902"/>
    </source>
</evidence>